<keyword evidence="16" id="KW-0479">Metal-binding</keyword>
<comment type="subunit">
    <text evidence="5 16">Homodimer.</text>
</comment>
<proteinExistence type="inferred from homology"/>
<dbReference type="RefSeq" id="WP_200340561.1">
    <property type="nucleotide sequence ID" value="NZ_NRRL01000020.1"/>
</dbReference>
<dbReference type="PANTHER" id="PTHR34265">
    <property type="entry name" value="TYPE III PANTOTHENATE KINASE"/>
    <property type="match status" value="1"/>
</dbReference>
<dbReference type="InterPro" id="IPR043129">
    <property type="entry name" value="ATPase_NBD"/>
</dbReference>
<keyword evidence="8 16" id="KW-0808">Transferase</keyword>
<dbReference type="NCBIfam" id="NF009844">
    <property type="entry name" value="PRK13318.1-2"/>
    <property type="match status" value="1"/>
</dbReference>
<evidence type="ECO:0000313" key="17">
    <source>
        <dbReference type="EMBL" id="MBK1668280.1"/>
    </source>
</evidence>
<keyword evidence="11 16" id="KW-0067">ATP-binding</keyword>
<dbReference type="Pfam" id="PF03309">
    <property type="entry name" value="Pan_kinase"/>
    <property type="match status" value="1"/>
</dbReference>
<feature type="binding site" evidence="16">
    <location>
        <position position="130"/>
    </location>
    <ligand>
        <name>K(+)</name>
        <dbReference type="ChEBI" id="CHEBI:29103"/>
    </ligand>
</feature>
<comment type="catalytic activity">
    <reaction evidence="1 16">
        <text>(R)-pantothenate + ATP = (R)-4'-phosphopantothenate + ADP + H(+)</text>
        <dbReference type="Rhea" id="RHEA:16373"/>
        <dbReference type="ChEBI" id="CHEBI:10986"/>
        <dbReference type="ChEBI" id="CHEBI:15378"/>
        <dbReference type="ChEBI" id="CHEBI:29032"/>
        <dbReference type="ChEBI" id="CHEBI:30616"/>
        <dbReference type="ChEBI" id="CHEBI:456216"/>
        <dbReference type="EC" id="2.7.1.33"/>
    </reaction>
</comment>
<comment type="cofactor">
    <cofactor evidence="16">
        <name>NH4(+)</name>
        <dbReference type="ChEBI" id="CHEBI:28938"/>
    </cofactor>
    <cofactor evidence="16">
        <name>K(+)</name>
        <dbReference type="ChEBI" id="CHEBI:29103"/>
    </cofactor>
    <text evidence="16">A monovalent cation. Ammonium or potassium.</text>
</comment>
<evidence type="ECO:0000256" key="5">
    <source>
        <dbReference type="ARBA" id="ARBA00011738"/>
    </source>
</evidence>
<evidence type="ECO:0000256" key="12">
    <source>
        <dbReference type="ARBA" id="ARBA00022958"/>
    </source>
</evidence>
<keyword evidence="9 16" id="KW-0547">Nucleotide-binding</keyword>
<name>A0ABS1DCZ6_9PROT</name>
<evidence type="ECO:0000256" key="3">
    <source>
        <dbReference type="ARBA" id="ARBA00004496"/>
    </source>
</evidence>
<evidence type="ECO:0000256" key="9">
    <source>
        <dbReference type="ARBA" id="ARBA00022741"/>
    </source>
</evidence>
<dbReference type="PANTHER" id="PTHR34265:SF1">
    <property type="entry name" value="TYPE III PANTOTHENATE KINASE"/>
    <property type="match status" value="1"/>
</dbReference>
<dbReference type="CDD" id="cd24015">
    <property type="entry name" value="ASKHA_NBD_PanK-III"/>
    <property type="match status" value="1"/>
</dbReference>
<feature type="binding site" evidence="16">
    <location>
        <begin position="108"/>
        <end position="111"/>
    </location>
    <ligand>
        <name>substrate</name>
    </ligand>
</feature>
<dbReference type="EMBL" id="NRRL01000020">
    <property type="protein sequence ID" value="MBK1668280.1"/>
    <property type="molecule type" value="Genomic_DNA"/>
</dbReference>
<evidence type="ECO:0000256" key="14">
    <source>
        <dbReference type="ARBA" id="ARBA00038036"/>
    </source>
</evidence>
<organism evidence="17 18">
    <name type="scientific">Rhodovibrio sodomensis</name>
    <dbReference type="NCBI Taxonomy" id="1088"/>
    <lineage>
        <taxon>Bacteria</taxon>
        <taxon>Pseudomonadati</taxon>
        <taxon>Pseudomonadota</taxon>
        <taxon>Alphaproteobacteria</taxon>
        <taxon>Rhodospirillales</taxon>
        <taxon>Rhodovibrionaceae</taxon>
        <taxon>Rhodovibrio</taxon>
    </lineage>
</organism>
<evidence type="ECO:0000256" key="6">
    <source>
        <dbReference type="ARBA" id="ARBA00012102"/>
    </source>
</evidence>
<evidence type="ECO:0000256" key="2">
    <source>
        <dbReference type="ARBA" id="ARBA00001958"/>
    </source>
</evidence>
<sequence>MLLVIDSGNTNAVFAVYDGAQIVGRWRASTDARRTADEYAVWLSQLMALDGLKPADVTASVLANVVPQANYALKTLCTRYFNGTPLVVGEPGVITGVRVNLDRPDQVGADRLVNALAAHDSYGGPLAIVDFGTATTIDIVGADGAYEGGTISPGIHGSMDALTNAAAKLPRVAVEKPPSPIGKDTVTAMRSGVFWGYVGLIEGLLARIERHYGQSLTVIATGGLAPLFEAETAAIHHVDRDLTLRGLKMVHDLNRGAAQPRADT</sequence>
<accession>A0ABS1DCZ6</accession>
<evidence type="ECO:0000256" key="15">
    <source>
        <dbReference type="ARBA" id="ARBA00040883"/>
    </source>
</evidence>
<comment type="function">
    <text evidence="16">Catalyzes the phosphorylation of pantothenate (Pan), the first step in CoA biosynthesis.</text>
</comment>
<dbReference type="Proteomes" id="UP001296873">
    <property type="component" value="Unassembled WGS sequence"/>
</dbReference>
<evidence type="ECO:0000256" key="10">
    <source>
        <dbReference type="ARBA" id="ARBA00022777"/>
    </source>
</evidence>
<evidence type="ECO:0000256" key="13">
    <source>
        <dbReference type="ARBA" id="ARBA00022993"/>
    </source>
</evidence>
<evidence type="ECO:0000256" key="4">
    <source>
        <dbReference type="ARBA" id="ARBA00005225"/>
    </source>
</evidence>
<keyword evidence="13 16" id="KW-0173">Coenzyme A biosynthesis</keyword>
<feature type="binding site" evidence="16">
    <location>
        <position position="185"/>
    </location>
    <ligand>
        <name>substrate</name>
    </ligand>
</feature>
<evidence type="ECO:0000313" key="18">
    <source>
        <dbReference type="Proteomes" id="UP001296873"/>
    </source>
</evidence>
<keyword evidence="12 16" id="KW-0630">Potassium</keyword>
<evidence type="ECO:0000256" key="7">
    <source>
        <dbReference type="ARBA" id="ARBA00022490"/>
    </source>
</evidence>
<dbReference type="NCBIfam" id="NF009855">
    <property type="entry name" value="PRK13321.1"/>
    <property type="match status" value="1"/>
</dbReference>
<comment type="subcellular location">
    <subcellularLocation>
        <location evidence="3 16">Cytoplasm</location>
    </subcellularLocation>
</comment>
<comment type="caution">
    <text evidence="16">Lacks conserved residue(s) required for the propagation of feature annotation.</text>
</comment>
<keyword evidence="18" id="KW-1185">Reference proteome</keyword>
<dbReference type="InterPro" id="IPR004619">
    <property type="entry name" value="Type_III_PanK"/>
</dbReference>
<evidence type="ECO:0000256" key="11">
    <source>
        <dbReference type="ARBA" id="ARBA00022840"/>
    </source>
</evidence>
<dbReference type="NCBIfam" id="TIGR00671">
    <property type="entry name" value="baf"/>
    <property type="match status" value="1"/>
</dbReference>
<comment type="cofactor">
    <cofactor evidence="2">
        <name>K(+)</name>
        <dbReference type="ChEBI" id="CHEBI:29103"/>
    </cofactor>
</comment>
<feature type="active site" description="Proton acceptor" evidence="16">
    <location>
        <position position="110"/>
    </location>
</feature>
<dbReference type="SUPFAM" id="SSF53067">
    <property type="entry name" value="Actin-like ATPase domain"/>
    <property type="match status" value="2"/>
</dbReference>
<comment type="similarity">
    <text evidence="14 16">Belongs to the type III pantothenate kinase family.</text>
</comment>
<gene>
    <name evidence="16" type="primary">coaX</name>
    <name evidence="17" type="ORF">CKO28_09550</name>
</gene>
<feature type="binding site" evidence="16">
    <location>
        <position position="133"/>
    </location>
    <ligand>
        <name>ATP</name>
        <dbReference type="ChEBI" id="CHEBI:30616"/>
    </ligand>
</feature>
<evidence type="ECO:0000256" key="8">
    <source>
        <dbReference type="ARBA" id="ARBA00022679"/>
    </source>
</evidence>
<comment type="pathway">
    <text evidence="4 16">Cofactor biosynthesis; coenzyme A biosynthesis; CoA from (R)-pantothenate: step 1/5.</text>
</comment>
<dbReference type="EC" id="2.7.1.33" evidence="6 16"/>
<protein>
    <recommendedName>
        <fullName evidence="15 16">Type III pantothenate kinase</fullName>
        <ecNumber evidence="6 16">2.7.1.33</ecNumber>
    </recommendedName>
    <alternativeName>
        <fullName evidence="16">PanK-III</fullName>
    </alternativeName>
    <alternativeName>
        <fullName evidence="16">Pantothenic acid kinase</fullName>
    </alternativeName>
</protein>
<dbReference type="GO" id="GO:0016301">
    <property type="term" value="F:kinase activity"/>
    <property type="evidence" value="ECO:0007669"/>
    <property type="project" value="UniProtKB-KW"/>
</dbReference>
<reference evidence="17 18" key="1">
    <citation type="journal article" date="2020" name="Microorganisms">
        <title>Osmotic Adaptation and Compatible Solute Biosynthesis of Phototrophic Bacteria as Revealed from Genome Analyses.</title>
        <authorList>
            <person name="Imhoff J.F."/>
            <person name="Rahn T."/>
            <person name="Kunzel S."/>
            <person name="Keller A."/>
            <person name="Neulinger S.C."/>
        </authorList>
    </citation>
    <scope>NUCLEOTIDE SEQUENCE [LARGE SCALE GENOMIC DNA]</scope>
    <source>
        <strain evidence="17 18">DSM 9895</strain>
    </source>
</reference>
<dbReference type="HAMAP" id="MF_01274">
    <property type="entry name" value="Pantothen_kinase_3"/>
    <property type="match status" value="1"/>
</dbReference>
<comment type="caution">
    <text evidence="17">The sequence shown here is derived from an EMBL/GenBank/DDBJ whole genome shotgun (WGS) entry which is preliminary data.</text>
</comment>
<feature type="binding site" evidence="16">
    <location>
        <begin position="6"/>
        <end position="13"/>
    </location>
    <ligand>
        <name>ATP</name>
        <dbReference type="ChEBI" id="CHEBI:30616"/>
    </ligand>
</feature>
<evidence type="ECO:0000256" key="16">
    <source>
        <dbReference type="HAMAP-Rule" id="MF_01274"/>
    </source>
</evidence>
<evidence type="ECO:0000256" key="1">
    <source>
        <dbReference type="ARBA" id="ARBA00001206"/>
    </source>
</evidence>
<dbReference type="Gene3D" id="3.30.420.40">
    <property type="match status" value="2"/>
</dbReference>
<keyword evidence="7 16" id="KW-0963">Cytoplasm</keyword>
<keyword evidence="10 16" id="KW-0418">Kinase</keyword>
<dbReference type="NCBIfam" id="NF009848">
    <property type="entry name" value="PRK13318.1-6"/>
    <property type="match status" value="1"/>
</dbReference>